<evidence type="ECO:0000256" key="6">
    <source>
        <dbReference type="ARBA" id="ARBA00022989"/>
    </source>
</evidence>
<dbReference type="RefSeq" id="WP_182968762.1">
    <property type="nucleotide sequence ID" value="NZ_BAABGC010000056.1"/>
</dbReference>
<protein>
    <submittedName>
        <fullName evidence="10">MFS transporter</fullName>
    </submittedName>
</protein>
<evidence type="ECO:0000256" key="5">
    <source>
        <dbReference type="ARBA" id="ARBA00022847"/>
    </source>
</evidence>
<keyword evidence="11" id="KW-1185">Reference proteome</keyword>
<accession>A0A7W4P8I7</accession>
<dbReference type="SUPFAM" id="SSF103473">
    <property type="entry name" value="MFS general substrate transporter"/>
    <property type="match status" value="1"/>
</dbReference>
<feature type="transmembrane region" description="Helical" evidence="8">
    <location>
        <begin position="391"/>
        <end position="411"/>
    </location>
</feature>
<comment type="caution">
    <text evidence="10">The sequence shown here is derived from an EMBL/GenBank/DDBJ whole genome shotgun (WGS) entry which is preliminary data.</text>
</comment>
<dbReference type="InterPro" id="IPR020846">
    <property type="entry name" value="MFS_dom"/>
</dbReference>
<keyword evidence="2" id="KW-0813">Transport</keyword>
<dbReference type="EMBL" id="JABEQL010000039">
    <property type="protein sequence ID" value="MBB2181034.1"/>
    <property type="molecule type" value="Genomic_DNA"/>
</dbReference>
<dbReference type="PANTHER" id="PTHR43528">
    <property type="entry name" value="ALPHA-KETOGLUTARATE PERMEASE"/>
    <property type="match status" value="1"/>
</dbReference>
<gene>
    <name evidence="10" type="ORF">HLH29_18060</name>
</gene>
<evidence type="ECO:0000256" key="4">
    <source>
        <dbReference type="ARBA" id="ARBA00022692"/>
    </source>
</evidence>
<feature type="transmembrane region" description="Helical" evidence="8">
    <location>
        <begin position="232"/>
        <end position="253"/>
    </location>
</feature>
<evidence type="ECO:0000256" key="1">
    <source>
        <dbReference type="ARBA" id="ARBA00004651"/>
    </source>
</evidence>
<feature type="transmembrane region" description="Helical" evidence="8">
    <location>
        <begin position="51"/>
        <end position="73"/>
    </location>
</feature>
<dbReference type="InterPro" id="IPR011701">
    <property type="entry name" value="MFS"/>
</dbReference>
<comment type="subcellular location">
    <subcellularLocation>
        <location evidence="1">Cell membrane</location>
        <topology evidence="1">Multi-pass membrane protein</topology>
    </subcellularLocation>
</comment>
<feature type="transmembrane region" description="Helical" evidence="8">
    <location>
        <begin position="152"/>
        <end position="171"/>
    </location>
</feature>
<evidence type="ECO:0000313" key="11">
    <source>
        <dbReference type="Proteomes" id="UP000525623"/>
    </source>
</evidence>
<dbReference type="Pfam" id="PF00083">
    <property type="entry name" value="Sugar_tr"/>
    <property type="match status" value="1"/>
</dbReference>
<feature type="transmembrane region" description="Helical" evidence="8">
    <location>
        <begin position="183"/>
        <end position="202"/>
    </location>
</feature>
<keyword evidence="7 8" id="KW-0472">Membrane</keyword>
<keyword evidence="5" id="KW-0769">Symport</keyword>
<evidence type="ECO:0000256" key="8">
    <source>
        <dbReference type="SAM" id="Phobius"/>
    </source>
</evidence>
<dbReference type="InterPro" id="IPR036259">
    <property type="entry name" value="MFS_trans_sf"/>
</dbReference>
<feature type="transmembrane region" description="Helical" evidence="8">
    <location>
        <begin position="21"/>
        <end position="39"/>
    </location>
</feature>
<organism evidence="10 11">
    <name type="scientific">Gluconacetobacter tumulicola</name>
    <dbReference type="NCBI Taxonomy" id="1017177"/>
    <lineage>
        <taxon>Bacteria</taxon>
        <taxon>Pseudomonadati</taxon>
        <taxon>Pseudomonadota</taxon>
        <taxon>Alphaproteobacteria</taxon>
        <taxon>Acetobacterales</taxon>
        <taxon>Acetobacteraceae</taxon>
        <taxon>Gluconacetobacter</taxon>
    </lineage>
</organism>
<dbReference type="InterPro" id="IPR051084">
    <property type="entry name" value="H+-coupled_symporters"/>
</dbReference>
<feature type="transmembrane region" description="Helical" evidence="8">
    <location>
        <begin position="273"/>
        <end position="290"/>
    </location>
</feature>
<evidence type="ECO:0000256" key="2">
    <source>
        <dbReference type="ARBA" id="ARBA00022448"/>
    </source>
</evidence>
<name>A0A7W4P8I7_9PROT</name>
<proteinExistence type="predicted"/>
<reference evidence="10 11" key="1">
    <citation type="submission" date="2020-04" db="EMBL/GenBank/DDBJ databases">
        <title>Description of novel Gluconacetobacter.</title>
        <authorList>
            <person name="Sombolestani A."/>
        </authorList>
    </citation>
    <scope>NUCLEOTIDE SEQUENCE [LARGE SCALE GENOMIC DNA]</scope>
    <source>
        <strain evidence="10 11">LMG 27725</strain>
    </source>
</reference>
<feature type="transmembrane region" description="Helical" evidence="8">
    <location>
        <begin position="323"/>
        <end position="349"/>
    </location>
</feature>
<evidence type="ECO:0000313" key="10">
    <source>
        <dbReference type="EMBL" id="MBB2181034.1"/>
    </source>
</evidence>
<keyword evidence="4 8" id="KW-0812">Transmembrane</keyword>
<feature type="transmembrane region" description="Helical" evidence="8">
    <location>
        <begin position="85"/>
        <end position="104"/>
    </location>
</feature>
<dbReference type="PANTHER" id="PTHR43528:SF8">
    <property type="entry name" value="BLR0239 PROTEIN"/>
    <property type="match status" value="1"/>
</dbReference>
<feature type="domain" description="Major facilitator superfamily (MFS) profile" evidence="9">
    <location>
        <begin position="9"/>
        <end position="417"/>
    </location>
</feature>
<evidence type="ECO:0000256" key="7">
    <source>
        <dbReference type="ARBA" id="ARBA00023136"/>
    </source>
</evidence>
<feature type="transmembrane region" description="Helical" evidence="8">
    <location>
        <begin position="297"/>
        <end position="317"/>
    </location>
</feature>
<dbReference type="AlphaFoldDB" id="A0A7W4P8I7"/>
<evidence type="ECO:0000259" key="9">
    <source>
        <dbReference type="PROSITE" id="PS50850"/>
    </source>
</evidence>
<feature type="transmembrane region" description="Helical" evidence="8">
    <location>
        <begin position="361"/>
        <end position="385"/>
    </location>
</feature>
<keyword evidence="6 8" id="KW-1133">Transmembrane helix</keyword>
<keyword evidence="3" id="KW-1003">Cell membrane</keyword>
<dbReference type="PROSITE" id="PS50850">
    <property type="entry name" value="MFS"/>
    <property type="match status" value="1"/>
</dbReference>
<sequence>MDTRSRSQAVLAAILGNAFEWYDFGVFGFMTPVISSLFFPAEGLGQADAVLLTTALFGTGFITRPLGGIVLGLYGDRYGHQRAMVLGMSIMAGAMALMACAPPYRVGGALSLAMVIAARLLQGFSVGGEFATSTTALIELAPPGQRGFFGSWQITGQVMAQIMGAGLGYLVTSLFTHAQLYAYAWRIPFLFGLMILPLVFTLRHARHRPAPGGHAISTGETLAHLLGQRPQILVGMGLVVASTVSFYVIYAYVVTYAATVLHLPMVHSYQVQLVAAGAMMLVVPFSGYLSDRCDKRAIMLASLLAYAIMIVPLYIWLVAAPSIARLLVLQVALSVASGMFLGTYCTFLVDLVSPQARATALAIINNLVVLLVGGFAQFIVTWLIQATGLKIAPSFFVLGGIAMGLAALASLPASRNRPA</sequence>
<dbReference type="InterPro" id="IPR005828">
    <property type="entry name" value="MFS_sugar_transport-like"/>
</dbReference>
<dbReference type="Proteomes" id="UP000525623">
    <property type="component" value="Unassembled WGS sequence"/>
</dbReference>
<evidence type="ECO:0000256" key="3">
    <source>
        <dbReference type="ARBA" id="ARBA00022475"/>
    </source>
</evidence>
<dbReference type="Gene3D" id="1.20.1250.20">
    <property type="entry name" value="MFS general substrate transporter like domains"/>
    <property type="match status" value="2"/>
</dbReference>
<dbReference type="GO" id="GO:0015293">
    <property type="term" value="F:symporter activity"/>
    <property type="evidence" value="ECO:0007669"/>
    <property type="project" value="UniProtKB-KW"/>
</dbReference>
<dbReference type="Pfam" id="PF07690">
    <property type="entry name" value="MFS_1"/>
    <property type="match status" value="1"/>
</dbReference>
<dbReference type="GO" id="GO:0005886">
    <property type="term" value="C:plasma membrane"/>
    <property type="evidence" value="ECO:0007669"/>
    <property type="project" value="UniProtKB-SubCell"/>
</dbReference>